<evidence type="ECO:0000256" key="1">
    <source>
        <dbReference type="SAM" id="MobiDB-lite"/>
    </source>
</evidence>
<dbReference type="eggNOG" id="ENOG502T5AK">
    <property type="taxonomic scope" value="Eukaryota"/>
</dbReference>
<dbReference type="GeneID" id="19972789"/>
<feature type="region of interest" description="Disordered" evidence="1">
    <location>
        <begin position="909"/>
        <end position="1049"/>
    </location>
</feature>
<dbReference type="VEuPathDB" id="FungiDB:HMPREF1541_05450"/>
<feature type="compositionally biased region" description="Low complexity" evidence="1">
    <location>
        <begin position="985"/>
        <end position="1003"/>
    </location>
</feature>
<dbReference type="Gene3D" id="3.40.50.300">
    <property type="entry name" value="P-loop containing nucleotide triphosphate hydrolases"/>
    <property type="match status" value="1"/>
</dbReference>
<feature type="compositionally biased region" description="Basic and acidic residues" evidence="1">
    <location>
        <begin position="1463"/>
        <end position="1485"/>
    </location>
</feature>
<keyword evidence="3" id="KW-1185">Reference proteome</keyword>
<dbReference type="InterPro" id="IPR027417">
    <property type="entry name" value="P-loop_NTPase"/>
</dbReference>
<feature type="region of interest" description="Disordered" evidence="1">
    <location>
        <begin position="1376"/>
        <end position="1435"/>
    </location>
</feature>
<feature type="region of interest" description="Disordered" evidence="1">
    <location>
        <begin position="1452"/>
        <end position="1512"/>
    </location>
</feature>
<proteinExistence type="predicted"/>
<feature type="compositionally biased region" description="Polar residues" evidence="1">
    <location>
        <begin position="960"/>
        <end position="969"/>
    </location>
</feature>
<evidence type="ECO:0000313" key="2">
    <source>
        <dbReference type="EMBL" id="ETN39227.1"/>
    </source>
</evidence>
<feature type="region of interest" description="Disordered" evidence="1">
    <location>
        <begin position="1"/>
        <end position="27"/>
    </location>
</feature>
<organism evidence="2 3">
    <name type="scientific">Cyphellophora europaea (strain CBS 101466)</name>
    <name type="common">Phialophora europaea</name>
    <dbReference type="NCBI Taxonomy" id="1220924"/>
    <lineage>
        <taxon>Eukaryota</taxon>
        <taxon>Fungi</taxon>
        <taxon>Dikarya</taxon>
        <taxon>Ascomycota</taxon>
        <taxon>Pezizomycotina</taxon>
        <taxon>Eurotiomycetes</taxon>
        <taxon>Chaetothyriomycetidae</taxon>
        <taxon>Chaetothyriales</taxon>
        <taxon>Cyphellophoraceae</taxon>
        <taxon>Cyphellophora</taxon>
    </lineage>
</organism>
<gene>
    <name evidence="2" type="ORF">HMPREF1541_05450</name>
</gene>
<dbReference type="InParanoid" id="W2RRY9"/>
<reference evidence="2 3" key="1">
    <citation type="submission" date="2013-03" db="EMBL/GenBank/DDBJ databases">
        <title>The Genome Sequence of Phialophora europaea CBS 101466.</title>
        <authorList>
            <consortium name="The Broad Institute Genomics Platform"/>
            <person name="Cuomo C."/>
            <person name="de Hoog S."/>
            <person name="Gorbushina A."/>
            <person name="Walker B."/>
            <person name="Young S.K."/>
            <person name="Zeng Q."/>
            <person name="Gargeya S."/>
            <person name="Fitzgerald M."/>
            <person name="Haas B."/>
            <person name="Abouelleil A."/>
            <person name="Allen A.W."/>
            <person name="Alvarado L."/>
            <person name="Arachchi H.M."/>
            <person name="Berlin A.M."/>
            <person name="Chapman S.B."/>
            <person name="Gainer-Dewar J."/>
            <person name="Goldberg J."/>
            <person name="Griggs A."/>
            <person name="Gujja S."/>
            <person name="Hansen M."/>
            <person name="Howarth C."/>
            <person name="Imamovic A."/>
            <person name="Ireland A."/>
            <person name="Larimer J."/>
            <person name="McCowan C."/>
            <person name="Murphy C."/>
            <person name="Pearson M."/>
            <person name="Poon T.W."/>
            <person name="Priest M."/>
            <person name="Roberts A."/>
            <person name="Saif S."/>
            <person name="Shea T."/>
            <person name="Sisk P."/>
            <person name="Sykes S."/>
            <person name="Wortman J."/>
            <person name="Nusbaum C."/>
            <person name="Birren B."/>
        </authorList>
    </citation>
    <scope>NUCLEOTIDE SEQUENCE [LARGE SCALE GENOMIC DNA]</scope>
    <source>
        <strain evidence="2 3">CBS 101466</strain>
    </source>
</reference>
<evidence type="ECO:0000313" key="3">
    <source>
        <dbReference type="Proteomes" id="UP000030752"/>
    </source>
</evidence>
<feature type="compositionally biased region" description="Basic and acidic residues" evidence="1">
    <location>
        <begin position="1402"/>
        <end position="1421"/>
    </location>
</feature>
<dbReference type="HOGENOM" id="CLU_248138_0_0_1"/>
<feature type="region of interest" description="Disordered" evidence="1">
    <location>
        <begin position="1239"/>
        <end position="1277"/>
    </location>
</feature>
<dbReference type="OrthoDB" id="4155629at2759"/>
<dbReference type="Proteomes" id="UP000030752">
    <property type="component" value="Unassembled WGS sequence"/>
</dbReference>
<sequence>MEPITKAGGCPTSTSGPSKTRAGPPPAFERRSFIDKVKRALTPLDASHGALAEQIVVYGPHGVGKRHIAIQAATEICARDGRKLLLVNARTYEAFVPSFLAAYTTLTDQSLAPTDHLFQALHQLKYYLENHRQQWIMVVLDVELLAEERTIPDPTSSDQKRVINWFLPTRGQVIMTGLLGRAITGPSLIHWIQVPGLSPSDVEWYARSECSELLDLARDPCSPVVSDLPMPLDLQIVAANLKLLGCTYRHYLAFYTSYVREVAVATVKDGLWTFYPADVNRQILWDLLADRSRWAIRLLSALTLLAPWAIPLALMQEMPMFKNTIADRLGPALDLLQSLQILMVKDAHVYIHQHLHLWFRGYAHRKLHPNDWYALRSTSAEALTYSMPHFAAKGFYDCWTLVPHIFALNVSILRRKLHYTDRIFTFLTNAVELAVYRLEDQTISYGLLRTASLVSYALAPIPGTHPGDVADLRSAKLSVARAQAFFTEAVADGFPDFATTETEVHRALRYVRHVRDDHDFWRMREQLYALEARTMLGRAPLSRIRKFLDRALDKCGLEASELHHLMSVILNTEDERRGALDHSHEAMLYYAQCYKPDGRPKLNRDAKVVVGHHIKILVKERKWRGALLFIRPLLEEELTSSPHRSTTVWILTSQAIDCYRAMLRLSEAEALLYRILDADFTGEGGTSEGRTHHFVDEIVQRSFIFFLETLVSMSSLYYCHGRLIEAEALLRYVIWAAIFRSVGMAGRADSQVADWYRKLIICLARRRHWSALMQKQLDYWYLFGDHFDGRAATDGLGVGLYSSTETYQRAIWAYEDGEYDEWKLSLAEDEARRAFSIAETSWGNVPERVEDGRDFSSDLDLDGITHAKRSRLLHLLGCDIVGITFVGRLGPQTRIARVIFRAEEGGIDIEFDNDTPKSPPLLPATSAEQTREEQSLDTTEIVDGPCAPGDGVTSAGANAILTQPSQTSELPLDEPTAEVCEGNHNSNANCQQNSTSSTNLQSNGPNTKAHVAESQAGHSEDDDEESNDQEPVRGRKPGNRSSRIRRRVGHYSDTHDARLHLINIWANHSFQRTLPEYWSWCYCSRHRNRSSSINPVELIEGAFLRQRSLAAEQRARPKLQQKKITDSYPLLPHSPKPRPQGCHAKCPCIEANKRGAEEYTALLASLTTWPDDDPTPPPAPKICPPLSVYTGKQRPKGRFVRPMRPPPTLLLDEVFYCEEQLTSTPKFVLCPTRPEHGGQTTWLPAKGECQTEAVSGGDGDQEKRLPDSTHPKAPPGLGTTWVWMQMEVWSVDGRGENYVVPRGTPWLNITLTEDDWSLPVPGRNRWYWRDVTDQREKDKHKSLGEGMGELVSVLTKRKEKIWEYFSRRAFGPAQRVKQERQMEWNSRLPTKLDNVQEEEDEEKGKQREECGEPSKEKKEICEPEDDDGLSSVSDVDMQTALLDSFRTATVAIEEDLDSTTSKEAGRSLDIDEPEPDSKTADDNPAEKPAASEDAAGFLPSWGVHEADAITMD</sequence>
<feature type="compositionally biased region" description="Basic residues" evidence="1">
    <location>
        <begin position="1034"/>
        <end position="1049"/>
    </location>
</feature>
<name>W2RRY9_CYPE1</name>
<dbReference type="RefSeq" id="XP_008718012.1">
    <property type="nucleotide sequence ID" value="XM_008719790.1"/>
</dbReference>
<accession>W2RRY9</accession>
<feature type="compositionally biased region" description="Basic and acidic residues" evidence="1">
    <location>
        <begin position="1260"/>
        <end position="1270"/>
    </location>
</feature>
<dbReference type="EMBL" id="KB822721">
    <property type="protein sequence ID" value="ETN39227.1"/>
    <property type="molecule type" value="Genomic_DNA"/>
</dbReference>
<protein>
    <submittedName>
        <fullName evidence="2">Uncharacterized protein</fullName>
    </submittedName>
</protein>